<keyword evidence="2" id="KW-1185">Reference proteome</keyword>
<evidence type="ECO:0000313" key="1">
    <source>
        <dbReference type="EMBL" id="KYM94187.1"/>
    </source>
</evidence>
<dbReference type="STRING" id="456900.A0A151I885"/>
<name>A0A151I885_9HYME</name>
<accession>A0A151I885</accession>
<organism evidence="1 2">
    <name type="scientific">Cyphomyrmex costatus</name>
    <dbReference type="NCBI Taxonomy" id="456900"/>
    <lineage>
        <taxon>Eukaryota</taxon>
        <taxon>Metazoa</taxon>
        <taxon>Ecdysozoa</taxon>
        <taxon>Arthropoda</taxon>
        <taxon>Hexapoda</taxon>
        <taxon>Insecta</taxon>
        <taxon>Pterygota</taxon>
        <taxon>Neoptera</taxon>
        <taxon>Endopterygota</taxon>
        <taxon>Hymenoptera</taxon>
        <taxon>Apocrita</taxon>
        <taxon>Aculeata</taxon>
        <taxon>Formicoidea</taxon>
        <taxon>Formicidae</taxon>
        <taxon>Myrmicinae</taxon>
        <taxon>Cyphomyrmex</taxon>
    </lineage>
</organism>
<proteinExistence type="predicted"/>
<dbReference type="EMBL" id="KQ978400">
    <property type="protein sequence ID" value="KYM94187.1"/>
    <property type="molecule type" value="Genomic_DNA"/>
</dbReference>
<reference evidence="1 2" key="1">
    <citation type="submission" date="2016-03" db="EMBL/GenBank/DDBJ databases">
        <title>Cyphomyrmex costatus WGS genome.</title>
        <authorList>
            <person name="Nygaard S."/>
            <person name="Hu H."/>
            <person name="Boomsma J."/>
            <person name="Zhang G."/>
        </authorList>
    </citation>
    <scope>NUCLEOTIDE SEQUENCE [LARGE SCALE GENOMIC DNA]</scope>
    <source>
        <strain evidence="1">MS0001</strain>
        <tissue evidence="1">Whole body</tissue>
    </source>
</reference>
<dbReference type="SUPFAM" id="SSF53098">
    <property type="entry name" value="Ribonuclease H-like"/>
    <property type="match status" value="1"/>
</dbReference>
<protein>
    <submittedName>
        <fullName evidence="1">Uncharacterized protein</fullName>
    </submittedName>
</protein>
<dbReference type="PANTHER" id="PTHR37162:SF1">
    <property type="entry name" value="BED-TYPE DOMAIN-CONTAINING PROTEIN"/>
    <property type="match status" value="1"/>
</dbReference>
<dbReference type="InterPro" id="IPR012337">
    <property type="entry name" value="RNaseH-like_sf"/>
</dbReference>
<dbReference type="PANTHER" id="PTHR37162">
    <property type="entry name" value="HAT FAMILY DIMERISATION DOMAINCONTAINING PROTEIN-RELATED"/>
    <property type="match status" value="1"/>
</dbReference>
<gene>
    <name evidence="1" type="ORF">ALC62_15181</name>
</gene>
<sequence length="567" mass="65455">MIEIKLCMHVAAHSSIRSVDHLTDLLKECGKGSNLEKLRLHRAKTSMIILKVISPAILKEIIEDIGEEPFSIILDEFTDVSVVKYMAYCVRYFSKRLNTFVVDFLGFSEIYEATAENLFEYFKAFMSEIELYYKNMIGLGTNGASNLCGKNHSLYTLLKQEIPHLQLIQCVCHSLNLCASNASNELPCTVEYLLRETRKWFSHSSFRQMRYSKIYQLINAGKRPPKLIQLSSMRWLSWSEAVSTNIKQWLELKQHFQLMANSKNDKCTARTLAQMYEDNSNLLYLLFLDGILKEVTNINLAFQKTNADITKLNKETSYSMLHQTDIDNIQRALEKVHQDFENTLLPFESVDFGYQCESYAAKKTISQASLKLVQERCVAYTIRLCNELLKRLPRNLSVMENLQMRFSIQKCDAIESQFRRLQTLRINEISSNFNSDTDITDFWIAVRQMTNANGEKCFKDLVELIFCAPSFPISNAVERIFSIMAVVKSKLRNRLTMPMLVALMRTRIHMNVLGLCCKNYCPTPHILALFNSHNMYEIESSQTELSDYEDNFLESLTLIGSVESINQ</sequence>
<evidence type="ECO:0000313" key="2">
    <source>
        <dbReference type="Proteomes" id="UP000078542"/>
    </source>
</evidence>
<dbReference type="AlphaFoldDB" id="A0A151I885"/>
<dbReference type="Proteomes" id="UP000078542">
    <property type="component" value="Unassembled WGS sequence"/>
</dbReference>